<dbReference type="AlphaFoldDB" id="A0A2S6N2V5"/>
<comment type="caution">
    <text evidence="1">The sequence shown here is derived from an EMBL/GenBank/DDBJ whole genome shotgun (WGS) entry which is preliminary data.</text>
</comment>
<dbReference type="InterPro" id="IPR009752">
    <property type="entry name" value="Phage_Mu_GpJ"/>
</dbReference>
<name>A0A2S6N2V5_9HYPH</name>
<keyword evidence="2" id="KW-1185">Reference proteome</keyword>
<accession>A0A2S6N2V5</accession>
<protein>
    <recommendedName>
        <fullName evidence="3">DUF1320 domain-containing protein</fullName>
    </recommendedName>
</protein>
<sequence>MAYATIADLRGKWSTEGVNLLAWDDAAEAPDETRISGALDAGAAIMDSYLGRRYKLPVLAQPDAAILLRGLCCDLAVGQLANTPAARNEIIIAAEKAALAFLRDLSEGKATLNIIPSAEAGTPIGPDEPVLIDDAGDSLRRRLRRL</sequence>
<evidence type="ECO:0000313" key="2">
    <source>
        <dbReference type="Proteomes" id="UP000239089"/>
    </source>
</evidence>
<dbReference type="RefSeq" id="WP_104508910.1">
    <property type="nucleotide sequence ID" value="NZ_JACIGC010000011.1"/>
</dbReference>
<dbReference type="Proteomes" id="UP000239089">
    <property type="component" value="Unassembled WGS sequence"/>
</dbReference>
<reference evidence="1 2" key="1">
    <citation type="journal article" date="2018" name="Arch. Microbiol.">
        <title>New insights into the metabolic potential of the phototrophic purple bacterium Rhodopila globiformis DSM 161(T) from its draft genome sequence and evidence for a vanadium-dependent nitrogenase.</title>
        <authorList>
            <person name="Imhoff J.F."/>
            <person name="Rahn T."/>
            <person name="Kunzel S."/>
            <person name="Neulinger S.C."/>
        </authorList>
    </citation>
    <scope>NUCLEOTIDE SEQUENCE [LARGE SCALE GENOMIC DNA]</scope>
    <source>
        <strain evidence="1 2">DSM 16996</strain>
    </source>
</reference>
<organism evidence="1 2">
    <name type="scientific">Rhodoblastus sphagnicola</name>
    <dbReference type="NCBI Taxonomy" id="333368"/>
    <lineage>
        <taxon>Bacteria</taxon>
        <taxon>Pseudomonadati</taxon>
        <taxon>Pseudomonadota</taxon>
        <taxon>Alphaproteobacteria</taxon>
        <taxon>Hyphomicrobiales</taxon>
        <taxon>Rhodoblastaceae</taxon>
        <taxon>Rhodoblastus</taxon>
    </lineage>
</organism>
<gene>
    <name evidence="1" type="ORF">CCR94_16310</name>
</gene>
<evidence type="ECO:0008006" key="3">
    <source>
        <dbReference type="Google" id="ProtNLM"/>
    </source>
</evidence>
<proteinExistence type="predicted"/>
<dbReference type="EMBL" id="NHSJ01000100">
    <property type="protein sequence ID" value="PPQ28953.1"/>
    <property type="molecule type" value="Genomic_DNA"/>
</dbReference>
<dbReference type="Pfam" id="PF07030">
    <property type="entry name" value="Phage_Mu_Gp36"/>
    <property type="match status" value="1"/>
</dbReference>
<evidence type="ECO:0000313" key="1">
    <source>
        <dbReference type="EMBL" id="PPQ28953.1"/>
    </source>
</evidence>
<dbReference type="OrthoDB" id="9812088at2"/>